<protein>
    <submittedName>
        <fullName evidence="13">HDIG domain protein</fullName>
        <ecNumber evidence="13">2.7.7.72</ecNumber>
    </submittedName>
</protein>
<feature type="domain" description="CCA-adding enzyme C-terminal" evidence="12">
    <location>
        <begin position="301"/>
        <end position="436"/>
    </location>
</feature>
<evidence type="ECO:0000256" key="6">
    <source>
        <dbReference type="ARBA" id="ARBA00022741"/>
    </source>
</evidence>
<gene>
    <name evidence="13" type="primary">cca</name>
    <name evidence="13" type="ORF">CUESP1_0112</name>
</gene>
<keyword evidence="14" id="KW-1185">Reference proteome</keyword>
<feature type="domain" description="tRNA nucleotidyltransferase/poly(A) polymerase RNA and SrmB- binding" evidence="11">
    <location>
        <begin position="173"/>
        <end position="232"/>
    </location>
</feature>
<keyword evidence="3" id="KW-0819">tRNA processing</keyword>
<feature type="domain" description="Poly A polymerase head" evidence="10">
    <location>
        <begin position="23"/>
        <end position="144"/>
    </location>
</feature>
<keyword evidence="8 9" id="KW-0694">RNA-binding</keyword>
<dbReference type="NCBIfam" id="NF009814">
    <property type="entry name" value="PRK13299.1"/>
    <property type="match status" value="1"/>
</dbReference>
<comment type="similarity">
    <text evidence="9">Belongs to the tRNA nucleotidyltransferase/poly(A) polymerase family.</text>
</comment>
<dbReference type="PANTHER" id="PTHR46173">
    <property type="entry name" value="CCA TRNA NUCLEOTIDYLTRANSFERASE 1, MITOCHONDRIAL"/>
    <property type="match status" value="1"/>
</dbReference>
<organism evidence="13 14">
    <name type="scientific">[Clostridium] ultunense Esp</name>
    <dbReference type="NCBI Taxonomy" id="1288971"/>
    <lineage>
        <taxon>Bacteria</taxon>
        <taxon>Bacillati</taxon>
        <taxon>Bacillota</taxon>
        <taxon>Tissierellia</taxon>
        <taxon>Tissierellales</taxon>
        <taxon>Tepidimicrobiaceae</taxon>
        <taxon>Schnuerera</taxon>
    </lineage>
</organism>
<dbReference type="GO" id="GO:0008033">
    <property type="term" value="P:tRNA processing"/>
    <property type="evidence" value="ECO:0007669"/>
    <property type="project" value="UniProtKB-KW"/>
</dbReference>
<dbReference type="CDD" id="cd05398">
    <property type="entry name" value="NT_ClassII-CCAase"/>
    <property type="match status" value="1"/>
</dbReference>
<dbReference type="InterPro" id="IPR043519">
    <property type="entry name" value="NT_sf"/>
</dbReference>
<accession>A0A1M4PJ76</accession>
<dbReference type="SUPFAM" id="SSF81301">
    <property type="entry name" value="Nucleotidyltransferase"/>
    <property type="match status" value="1"/>
</dbReference>
<dbReference type="Gene3D" id="1.10.246.80">
    <property type="match status" value="1"/>
</dbReference>
<comment type="cofactor">
    <cofactor evidence="1">
        <name>Mg(2+)</name>
        <dbReference type="ChEBI" id="CHEBI:18420"/>
    </cofactor>
</comment>
<dbReference type="GO" id="GO:0046872">
    <property type="term" value="F:metal ion binding"/>
    <property type="evidence" value="ECO:0007669"/>
    <property type="project" value="UniProtKB-KW"/>
</dbReference>
<evidence type="ECO:0000256" key="4">
    <source>
        <dbReference type="ARBA" id="ARBA00022695"/>
    </source>
</evidence>
<keyword evidence="4 13" id="KW-0548">Nucleotidyltransferase</keyword>
<sequence>MTLDIPDYVKLIIERLERKGYEAYLVGGSVRDMLLGKTPTDYDIATSASPDEIESVFYDFKTIDIGKKFGTIIVSQEKRDVEVTTFRREGKYLDGRRPEWVSFSSDVKDDLSRRDFTINAIAYNKTKGILDPFDGREDLKRRIIKTVGNPEERFNEDYLRILRAARFASQLEFTIDESTFQAGKQYSSHIKKVSMERIFNEVYKILLSHIPSYGIRILEKMGALKVILPEIIPAIDFKQRNPHHEMDVYDHILCVLDSVPSVIEIRLAALFHDIGKPHTLTIDEERIGHFYGHDELGADISKEVLKRFKAPNELIEEVYNLVKEHMNHHTKFKEKGLKRLIRRLGEKEVFNLIELQIADIKCSNKEATMDHIIERRNKIKEILEKDEAYDIKQIAINGKDLMELGFEQGPIIGEILEYLLEKVMEKPELNDKEILKRIVLEKYTPSLVK</sequence>
<keyword evidence="5" id="KW-0479">Metal-binding</keyword>
<dbReference type="Proteomes" id="UP000245423">
    <property type="component" value="Chromosome 1"/>
</dbReference>
<evidence type="ECO:0000256" key="1">
    <source>
        <dbReference type="ARBA" id="ARBA00001946"/>
    </source>
</evidence>
<dbReference type="Pfam" id="PF13735">
    <property type="entry name" value="tRNA_NucTran2_2"/>
    <property type="match status" value="1"/>
</dbReference>
<dbReference type="GO" id="GO:0000166">
    <property type="term" value="F:nucleotide binding"/>
    <property type="evidence" value="ECO:0007669"/>
    <property type="project" value="UniProtKB-KW"/>
</dbReference>
<keyword evidence="2 9" id="KW-0808">Transferase</keyword>
<dbReference type="InterPro" id="IPR003607">
    <property type="entry name" value="HD/PDEase_dom"/>
</dbReference>
<evidence type="ECO:0000256" key="8">
    <source>
        <dbReference type="ARBA" id="ARBA00022884"/>
    </source>
</evidence>
<keyword evidence="6" id="KW-0547">Nucleotide-binding</keyword>
<reference evidence="13 14" key="1">
    <citation type="submission" date="2016-11" db="EMBL/GenBank/DDBJ databases">
        <authorList>
            <person name="Manzoor S."/>
        </authorList>
    </citation>
    <scope>NUCLEOTIDE SEQUENCE [LARGE SCALE GENOMIC DNA]</scope>
    <source>
        <strain evidence="13">Clostridium ultunense strain Esp</strain>
    </source>
</reference>
<name>A0A1M4PJ76_9FIRM</name>
<dbReference type="GO" id="GO:0004810">
    <property type="term" value="F:CCA tRNA nucleotidyltransferase activity"/>
    <property type="evidence" value="ECO:0007669"/>
    <property type="project" value="UniProtKB-EC"/>
</dbReference>
<dbReference type="PANTHER" id="PTHR46173:SF1">
    <property type="entry name" value="CCA TRNA NUCLEOTIDYLTRANSFERASE 1, MITOCHONDRIAL"/>
    <property type="match status" value="1"/>
</dbReference>
<dbReference type="InterPro" id="IPR050264">
    <property type="entry name" value="Bact_CCA-adding_enz_type3_sf"/>
</dbReference>
<dbReference type="RefSeq" id="WP_025640210.1">
    <property type="nucleotide sequence ID" value="NZ_LT669839.1"/>
</dbReference>
<dbReference type="InterPro" id="IPR032828">
    <property type="entry name" value="PolyA_RNA-bd"/>
</dbReference>
<dbReference type="Pfam" id="PF01743">
    <property type="entry name" value="PolyA_pol"/>
    <property type="match status" value="1"/>
</dbReference>
<dbReference type="AlphaFoldDB" id="A0A1M4PJ76"/>
<dbReference type="InterPro" id="IPR006675">
    <property type="entry name" value="HDIG_dom"/>
</dbReference>
<proteinExistence type="inferred from homology"/>
<keyword evidence="7" id="KW-0460">Magnesium</keyword>
<dbReference type="Pfam" id="PF12627">
    <property type="entry name" value="PolyA_pol_RNAbd"/>
    <property type="match status" value="1"/>
</dbReference>
<evidence type="ECO:0000256" key="5">
    <source>
        <dbReference type="ARBA" id="ARBA00022723"/>
    </source>
</evidence>
<evidence type="ECO:0000256" key="3">
    <source>
        <dbReference type="ARBA" id="ARBA00022694"/>
    </source>
</evidence>
<dbReference type="EMBL" id="LT669839">
    <property type="protein sequence ID" value="SHD75511.1"/>
    <property type="molecule type" value="Genomic_DNA"/>
</dbReference>
<dbReference type="CDD" id="cd00077">
    <property type="entry name" value="HDc"/>
    <property type="match status" value="1"/>
</dbReference>
<dbReference type="GO" id="GO:0000049">
    <property type="term" value="F:tRNA binding"/>
    <property type="evidence" value="ECO:0007669"/>
    <property type="project" value="TreeGrafter"/>
</dbReference>
<evidence type="ECO:0000259" key="12">
    <source>
        <dbReference type="Pfam" id="PF13735"/>
    </source>
</evidence>
<dbReference type="InterPro" id="IPR002646">
    <property type="entry name" value="PolA_pol_head_dom"/>
</dbReference>
<evidence type="ECO:0000259" key="11">
    <source>
        <dbReference type="Pfam" id="PF12627"/>
    </source>
</evidence>
<dbReference type="OrthoDB" id="9805698at2"/>
<dbReference type="InterPro" id="IPR032810">
    <property type="entry name" value="CCA-adding_enz_C"/>
</dbReference>
<evidence type="ECO:0000259" key="10">
    <source>
        <dbReference type="Pfam" id="PF01743"/>
    </source>
</evidence>
<evidence type="ECO:0000256" key="9">
    <source>
        <dbReference type="RuleBase" id="RU003953"/>
    </source>
</evidence>
<evidence type="ECO:0000313" key="13">
    <source>
        <dbReference type="EMBL" id="SHD75511.1"/>
    </source>
</evidence>
<dbReference type="EC" id="2.7.7.72" evidence="13"/>
<evidence type="ECO:0000313" key="14">
    <source>
        <dbReference type="Proteomes" id="UP000245423"/>
    </source>
</evidence>
<evidence type="ECO:0000256" key="2">
    <source>
        <dbReference type="ARBA" id="ARBA00022679"/>
    </source>
</evidence>
<dbReference type="Gene3D" id="1.10.3090.10">
    <property type="entry name" value="cca-adding enzyme, domain 2"/>
    <property type="match status" value="1"/>
</dbReference>
<dbReference type="NCBIfam" id="TIGR00277">
    <property type="entry name" value="HDIG"/>
    <property type="match status" value="1"/>
</dbReference>
<dbReference type="SUPFAM" id="SSF81891">
    <property type="entry name" value="Poly A polymerase C-terminal region-like"/>
    <property type="match status" value="1"/>
</dbReference>
<evidence type="ECO:0000256" key="7">
    <source>
        <dbReference type="ARBA" id="ARBA00022842"/>
    </source>
</evidence>
<dbReference type="Gene3D" id="3.30.460.10">
    <property type="entry name" value="Beta Polymerase, domain 2"/>
    <property type="match status" value="1"/>
</dbReference>